<dbReference type="SUPFAM" id="SSF56003">
    <property type="entry name" value="Molybdenum cofactor-binding domain"/>
    <property type="match status" value="2"/>
</dbReference>
<evidence type="ECO:0000259" key="1">
    <source>
        <dbReference type="SMART" id="SM01008"/>
    </source>
</evidence>
<dbReference type="GO" id="GO:0016491">
    <property type="term" value="F:oxidoreductase activity"/>
    <property type="evidence" value="ECO:0007669"/>
    <property type="project" value="UniProtKB-KW"/>
</dbReference>
<dbReference type="SMART" id="SM01008">
    <property type="entry name" value="Ald_Xan_dh_C"/>
    <property type="match status" value="1"/>
</dbReference>
<reference evidence="2 3" key="1">
    <citation type="journal article" date="2014" name="BMC Genomics">
        <title>Architecture and functions of a multipartite genome of the methylotrophic bacterium Paracoccus aminophilus JCM 7686, containing primary and secondary chromids.</title>
        <authorList>
            <person name="Dziewit L."/>
            <person name="Czarnecki J."/>
            <person name="Wibberg D."/>
            <person name="Radlinska M."/>
            <person name="Mrozek P."/>
            <person name="Szymczak M."/>
            <person name="Schluter A."/>
            <person name="Puhler A."/>
            <person name="Bartosik D."/>
        </authorList>
    </citation>
    <scope>NUCLEOTIDE SEQUENCE [LARGE SCALE GENOMIC DNA]</scope>
    <source>
        <strain evidence="2">JCM 7686</strain>
    </source>
</reference>
<dbReference type="EMBL" id="CP006650">
    <property type="protein sequence ID" value="AGT08317.1"/>
    <property type="molecule type" value="Genomic_DNA"/>
</dbReference>
<dbReference type="OrthoDB" id="9767994at2"/>
<evidence type="ECO:0000313" key="2">
    <source>
        <dbReference type="EMBL" id="AGT08317.1"/>
    </source>
</evidence>
<protein>
    <submittedName>
        <fullName evidence="2">Isoquinoline 1-oxidoreductase, beta subunit</fullName>
        <ecNumber evidence="2">1.2.99.3</ecNumber>
    </submittedName>
</protein>
<dbReference type="AlphaFoldDB" id="S5XT37"/>
<dbReference type="InterPro" id="IPR012368">
    <property type="entry name" value="OxRdtase_Mopterin-bd_su_IorB"/>
</dbReference>
<dbReference type="InterPro" id="IPR037165">
    <property type="entry name" value="AldOxase/xan_DH_Mopterin-bd_sf"/>
</dbReference>
<dbReference type="PANTHER" id="PTHR47495:SF2">
    <property type="entry name" value="ALDEHYDE DEHYDROGENASE"/>
    <property type="match status" value="1"/>
</dbReference>
<organism evidence="2 3">
    <name type="scientific">Paracoccus aminophilus JCM 7686</name>
    <dbReference type="NCBI Taxonomy" id="1367847"/>
    <lineage>
        <taxon>Bacteria</taxon>
        <taxon>Pseudomonadati</taxon>
        <taxon>Pseudomonadota</taxon>
        <taxon>Alphaproteobacteria</taxon>
        <taxon>Rhodobacterales</taxon>
        <taxon>Paracoccaceae</taxon>
        <taxon>Paracoccus</taxon>
    </lineage>
</organism>
<dbReference type="PANTHER" id="PTHR47495">
    <property type="entry name" value="ALDEHYDE DEHYDROGENASE"/>
    <property type="match status" value="1"/>
</dbReference>
<sequence>MANDIFFPGRSLPGRRGLDRQAGPALSRRGFLVTMCAAGAVFGFPRELLAAINPAVPGGAPLEAVGARYEPSIWYWIDGKGQVNVNIAHTEMGQHIGTALARVLADELGADWANVQIEHVDSDPKWGLMITGGSTSVPGGWPVYRQAGAAGRVALTEKAAALWGIDAAGISIEGGILRAGDKSISMGELVQQGLSRSFTEDELKALPLKPNSAFTLIGRDVTALDIPLKTTGQALYGIDAKVAGMVHAVPILPPTRYDSVITAIDDTAAKAVRGYQQVLKLDDPSGNVPGWAMVIADSHWAAQKAAREIKVTYNAAPSAKVTEADLIAEMRKAIADPAQGTLLDTGPHDVDPAFSAAAETIEAEYTTATVLHFQLEPLNALAFQNASGIWEIHCGNQFQTQAVIWLQKALGVGDGKVVIHPYLVGGGFGRRLNSDYTVPVALASKALGGKPVKMVMPREEDVHFDSVRSPTVQKLRMAFDSAKSVTAMDTAIAAGWPSAVLVPGGGLNKGLEGGEYDGSATDGADHWYEVGQQRLRAIKDELAEKTLRVGWLRSVGPGFTIWAVESFLDEAAKKIGKDPVAFRLEQLKAEGRNAGTAPMSVGGAARQAHVLSRVAEISGYGKAALPADTAIGIATSFGQSRDLPTWVGGAVQAHVDRQSGQVQVQKIWLVVDCGTVIDPDGAHAQIEGGALWGLSMAMFEGTEIESGAPRDRNLDSYTPLRMVDTPPEIVVELVESTEAPVGLGEPGVTLIAPALANAIASAVGVRLRHLPITPEAVKAALSA</sequence>
<dbReference type="eggNOG" id="COG1529">
    <property type="taxonomic scope" value="Bacteria"/>
</dbReference>
<dbReference type="KEGG" id="pami:JCM7686_1208"/>
<feature type="domain" description="Aldehyde oxidase/xanthine dehydrogenase a/b hammerhead" evidence="1">
    <location>
        <begin position="231"/>
        <end position="317"/>
    </location>
</feature>
<keyword evidence="3" id="KW-1185">Reference proteome</keyword>
<dbReference type="EC" id="1.2.99.3" evidence="2"/>
<dbReference type="Gene3D" id="3.30.365.10">
    <property type="entry name" value="Aldehyde oxidase/xanthine dehydrogenase, molybdopterin binding domain"/>
    <property type="match status" value="4"/>
</dbReference>
<dbReference type="InterPro" id="IPR046867">
    <property type="entry name" value="AldOxase/xan_DH_MoCoBD2"/>
</dbReference>
<dbReference type="InterPro" id="IPR052516">
    <property type="entry name" value="N-heterocyclic_Hydroxylase"/>
</dbReference>
<evidence type="ECO:0000313" key="3">
    <source>
        <dbReference type="Proteomes" id="UP000015480"/>
    </source>
</evidence>
<dbReference type="InterPro" id="IPR000674">
    <property type="entry name" value="Ald_Oxase/Xan_DH_a/b"/>
</dbReference>
<dbReference type="InterPro" id="IPR008274">
    <property type="entry name" value="AldOxase/xan_DH_MoCoBD1"/>
</dbReference>
<accession>S5XT37</accession>
<dbReference type="RefSeq" id="WP_020949955.1">
    <property type="nucleotide sequence ID" value="NC_022041.1"/>
</dbReference>
<dbReference type="Pfam" id="PF02738">
    <property type="entry name" value="MoCoBD_1"/>
    <property type="match status" value="1"/>
</dbReference>
<dbReference type="STRING" id="1367847.JCM7686_1208"/>
<dbReference type="PATRIC" id="fig|1367847.3.peg.1179"/>
<dbReference type="Proteomes" id="UP000015480">
    <property type="component" value="Chromosome"/>
</dbReference>
<dbReference type="Gene3D" id="3.90.1170.50">
    <property type="entry name" value="Aldehyde oxidase/xanthine dehydrogenase, a/b hammerhead"/>
    <property type="match status" value="2"/>
</dbReference>
<name>S5XT37_PARAH</name>
<dbReference type="HOGENOM" id="CLU_013917_0_1_5"/>
<proteinExistence type="predicted"/>
<gene>
    <name evidence="2" type="ORF">JCM7686_1208</name>
</gene>
<dbReference type="PIRSF" id="PIRSF036389">
    <property type="entry name" value="IOR_B"/>
    <property type="match status" value="1"/>
</dbReference>
<keyword evidence="2" id="KW-0560">Oxidoreductase</keyword>
<dbReference type="Pfam" id="PF20256">
    <property type="entry name" value="MoCoBD_2"/>
    <property type="match status" value="2"/>
</dbReference>